<dbReference type="InterPro" id="IPR012337">
    <property type="entry name" value="RNaseH-like_sf"/>
</dbReference>
<sequence>MPFFSSHQGFETQPSPNGRTVRTATRAAKRVRQTLKTDELKNRLFLRKPSNPLVQPLNRLTQYWVEGTGNKMSSSGQNVDTSSSAHTSTPPLHRGKTDITWNHVIEKLIDGKKIICCLYCGKVSTGGGINRMKQHLVGKKGEIRPCQKVPPDVRYQMEQSIKEIIEKKRENQERYIVENPYGSHAVERGDLDDYDEIEEIRKQEHDITTPPSARRGKTQTSQSTKIKHTSKVGEYFAPRTTLGSQPTTKSVLAGKEAIRKAHVETAKFFYDTCIPINACNSRYFQCMFDAAIAIGPGYKVPTYHDLRLPLLKDSKKELQLWVDNIRNIWVDCGCTIMGDGWTDNSDRTLINFLIYCSRGTIFWKSVDAFDVVKDAQALFKLFQEVIEWVGPTNVVHLVTDNGANYVASGRLIQDHYKSINWSPCVAHCLNLVMKDIVKLDHIAEIVSKAS</sequence>
<name>A0AAW2J4K4_SESRA</name>
<feature type="region of interest" description="Disordered" evidence="5">
    <location>
        <begin position="68"/>
        <end position="93"/>
    </location>
</feature>
<keyword evidence="1" id="KW-0479">Metal-binding</keyword>
<evidence type="ECO:0000259" key="6">
    <source>
        <dbReference type="PROSITE" id="PS50808"/>
    </source>
</evidence>
<accession>A0AAW2J4K4</accession>
<dbReference type="EMBL" id="JACGWJ010000772">
    <property type="protein sequence ID" value="KAL0288458.1"/>
    <property type="molecule type" value="Genomic_DNA"/>
</dbReference>
<dbReference type="InterPro" id="IPR003656">
    <property type="entry name" value="Znf_BED"/>
</dbReference>
<dbReference type="PROSITE" id="PS50808">
    <property type="entry name" value="ZF_BED"/>
    <property type="match status" value="1"/>
</dbReference>
<dbReference type="AlphaFoldDB" id="A0AAW2J4K4"/>
<evidence type="ECO:0000313" key="7">
    <source>
        <dbReference type="EMBL" id="KAL0288458.1"/>
    </source>
</evidence>
<dbReference type="PANTHER" id="PTHR32166">
    <property type="entry name" value="OSJNBA0013A04.12 PROTEIN"/>
    <property type="match status" value="1"/>
</dbReference>
<dbReference type="Pfam" id="PF04937">
    <property type="entry name" value="DUF659"/>
    <property type="match status" value="1"/>
</dbReference>
<dbReference type="InterPro" id="IPR007021">
    <property type="entry name" value="DUF659"/>
</dbReference>
<dbReference type="PANTHER" id="PTHR32166:SF121">
    <property type="entry name" value="DUF659 DOMAIN-CONTAINING PROTEIN"/>
    <property type="match status" value="1"/>
</dbReference>
<protein>
    <recommendedName>
        <fullName evidence="6">BED-type domain-containing protein</fullName>
    </recommendedName>
</protein>
<proteinExistence type="predicted"/>
<dbReference type="GO" id="GO:0008270">
    <property type="term" value="F:zinc ion binding"/>
    <property type="evidence" value="ECO:0007669"/>
    <property type="project" value="UniProtKB-KW"/>
</dbReference>
<evidence type="ECO:0000256" key="3">
    <source>
        <dbReference type="ARBA" id="ARBA00022833"/>
    </source>
</evidence>
<evidence type="ECO:0000256" key="2">
    <source>
        <dbReference type="ARBA" id="ARBA00022771"/>
    </source>
</evidence>
<feature type="region of interest" description="Disordered" evidence="5">
    <location>
        <begin position="1"/>
        <end position="28"/>
    </location>
</feature>
<keyword evidence="3" id="KW-0862">Zinc</keyword>
<dbReference type="SUPFAM" id="SSF53098">
    <property type="entry name" value="Ribonuclease H-like"/>
    <property type="match status" value="1"/>
</dbReference>
<dbReference type="GO" id="GO:0003677">
    <property type="term" value="F:DNA binding"/>
    <property type="evidence" value="ECO:0007669"/>
    <property type="project" value="InterPro"/>
</dbReference>
<reference evidence="7" key="1">
    <citation type="submission" date="2020-06" db="EMBL/GenBank/DDBJ databases">
        <authorList>
            <person name="Li T."/>
            <person name="Hu X."/>
            <person name="Zhang T."/>
            <person name="Song X."/>
            <person name="Zhang H."/>
            <person name="Dai N."/>
            <person name="Sheng W."/>
            <person name="Hou X."/>
            <person name="Wei L."/>
        </authorList>
    </citation>
    <scope>NUCLEOTIDE SEQUENCE</scope>
    <source>
        <strain evidence="7">G02</strain>
        <tissue evidence="7">Leaf</tissue>
    </source>
</reference>
<gene>
    <name evidence="7" type="ORF">Sradi_7097100</name>
</gene>
<organism evidence="7">
    <name type="scientific">Sesamum radiatum</name>
    <name type="common">Black benniseed</name>
    <dbReference type="NCBI Taxonomy" id="300843"/>
    <lineage>
        <taxon>Eukaryota</taxon>
        <taxon>Viridiplantae</taxon>
        <taxon>Streptophyta</taxon>
        <taxon>Embryophyta</taxon>
        <taxon>Tracheophyta</taxon>
        <taxon>Spermatophyta</taxon>
        <taxon>Magnoliopsida</taxon>
        <taxon>eudicotyledons</taxon>
        <taxon>Gunneridae</taxon>
        <taxon>Pentapetalae</taxon>
        <taxon>asterids</taxon>
        <taxon>lamiids</taxon>
        <taxon>Lamiales</taxon>
        <taxon>Pedaliaceae</taxon>
        <taxon>Sesamum</taxon>
    </lineage>
</organism>
<evidence type="ECO:0000256" key="1">
    <source>
        <dbReference type="ARBA" id="ARBA00022723"/>
    </source>
</evidence>
<evidence type="ECO:0000256" key="5">
    <source>
        <dbReference type="SAM" id="MobiDB-lite"/>
    </source>
</evidence>
<feature type="domain" description="BED-type" evidence="6">
    <location>
        <begin position="95"/>
        <end position="153"/>
    </location>
</feature>
<keyword evidence="2 4" id="KW-0863">Zinc-finger</keyword>
<evidence type="ECO:0000256" key="4">
    <source>
        <dbReference type="PROSITE-ProRule" id="PRU00027"/>
    </source>
</evidence>
<feature type="region of interest" description="Disordered" evidence="5">
    <location>
        <begin position="206"/>
        <end position="229"/>
    </location>
</feature>
<feature type="compositionally biased region" description="Polar residues" evidence="5">
    <location>
        <begin position="1"/>
        <end position="18"/>
    </location>
</feature>
<feature type="compositionally biased region" description="Polar residues" evidence="5">
    <location>
        <begin position="70"/>
        <end position="90"/>
    </location>
</feature>
<reference evidence="7" key="2">
    <citation type="journal article" date="2024" name="Plant">
        <title>Genomic evolution and insights into agronomic trait innovations of Sesamum species.</title>
        <authorList>
            <person name="Miao H."/>
            <person name="Wang L."/>
            <person name="Qu L."/>
            <person name="Liu H."/>
            <person name="Sun Y."/>
            <person name="Le M."/>
            <person name="Wang Q."/>
            <person name="Wei S."/>
            <person name="Zheng Y."/>
            <person name="Lin W."/>
            <person name="Duan Y."/>
            <person name="Cao H."/>
            <person name="Xiong S."/>
            <person name="Wang X."/>
            <person name="Wei L."/>
            <person name="Li C."/>
            <person name="Ma Q."/>
            <person name="Ju M."/>
            <person name="Zhao R."/>
            <person name="Li G."/>
            <person name="Mu C."/>
            <person name="Tian Q."/>
            <person name="Mei H."/>
            <person name="Zhang T."/>
            <person name="Gao T."/>
            <person name="Zhang H."/>
        </authorList>
    </citation>
    <scope>NUCLEOTIDE SEQUENCE</scope>
    <source>
        <strain evidence="7">G02</strain>
    </source>
</reference>
<comment type="caution">
    <text evidence="7">The sequence shown here is derived from an EMBL/GenBank/DDBJ whole genome shotgun (WGS) entry which is preliminary data.</text>
</comment>
<dbReference type="Pfam" id="PF02892">
    <property type="entry name" value="zf-BED"/>
    <property type="match status" value="1"/>
</dbReference>